<evidence type="ECO:0000256" key="5">
    <source>
        <dbReference type="ARBA" id="ARBA00022842"/>
    </source>
</evidence>
<evidence type="ECO:0000313" key="6">
    <source>
        <dbReference type="EMBL" id="OGC46889.1"/>
    </source>
</evidence>
<dbReference type="EMBL" id="MEUX01000027">
    <property type="protein sequence ID" value="OGC46889.1"/>
    <property type="molecule type" value="Genomic_DNA"/>
</dbReference>
<evidence type="ECO:0000256" key="3">
    <source>
        <dbReference type="ARBA" id="ARBA00022723"/>
    </source>
</evidence>
<dbReference type="GO" id="GO:0005737">
    <property type="term" value="C:cytoplasm"/>
    <property type="evidence" value="ECO:0007669"/>
    <property type="project" value="InterPro"/>
</dbReference>
<evidence type="ECO:0000256" key="1">
    <source>
        <dbReference type="ARBA" id="ARBA00001946"/>
    </source>
</evidence>
<organism evidence="6 7">
    <name type="scientific">candidate division WWE3 bacterium RIFCSPHIGHO2_01_FULL_35_17</name>
    <dbReference type="NCBI Taxonomy" id="1802614"/>
    <lineage>
        <taxon>Bacteria</taxon>
        <taxon>Katanobacteria</taxon>
    </lineage>
</organism>
<dbReference type="InterPro" id="IPR036649">
    <property type="entry name" value="Pyrophosphatase_sf"/>
</dbReference>
<dbReference type="GO" id="GO:0006796">
    <property type="term" value="P:phosphate-containing compound metabolic process"/>
    <property type="evidence" value="ECO:0007669"/>
    <property type="project" value="InterPro"/>
</dbReference>
<keyword evidence="4" id="KW-0378">Hydrolase</keyword>
<dbReference type="GO" id="GO:0000287">
    <property type="term" value="F:magnesium ion binding"/>
    <property type="evidence" value="ECO:0007669"/>
    <property type="project" value="InterPro"/>
</dbReference>
<evidence type="ECO:0000256" key="2">
    <source>
        <dbReference type="ARBA" id="ARBA00012146"/>
    </source>
</evidence>
<comment type="caution">
    <text evidence="6">The sequence shown here is derived from an EMBL/GenBank/DDBJ whole genome shotgun (WGS) entry which is preliminary data.</text>
</comment>
<proteinExistence type="predicted"/>
<dbReference type="SUPFAM" id="SSF50324">
    <property type="entry name" value="Inorganic pyrophosphatase"/>
    <property type="match status" value="1"/>
</dbReference>
<dbReference type="Proteomes" id="UP000176444">
    <property type="component" value="Unassembled WGS sequence"/>
</dbReference>
<keyword evidence="5" id="KW-0460">Magnesium</keyword>
<dbReference type="AlphaFoldDB" id="A0A1F4UPN3"/>
<evidence type="ECO:0000256" key="4">
    <source>
        <dbReference type="ARBA" id="ARBA00022801"/>
    </source>
</evidence>
<protein>
    <recommendedName>
        <fullName evidence="2">inorganic diphosphatase</fullName>
        <ecNumber evidence="2">3.6.1.1</ecNumber>
    </recommendedName>
</protein>
<dbReference type="PROSITE" id="PS00387">
    <property type="entry name" value="PPASE"/>
    <property type="match status" value="1"/>
</dbReference>
<name>A0A1F4UPN3_UNCKA</name>
<dbReference type="EC" id="3.6.1.1" evidence="2"/>
<dbReference type="InterPro" id="IPR008162">
    <property type="entry name" value="Pyrophosphatase"/>
</dbReference>
<sequence length="180" mass="20397">MNLFHAIKQDMAPEVLKLLVEISRGDFVKYEYNNEIGVLEVDRVLYGPVHYPVVYTDVPGTWNVHDGDPLDAVLYTSGNIVPGAMAYGLVVGVMGMEDNGEFDDKIICVNKKDPRWDHVKDIGDMPKHELKDLQTFMETYKHAQTGPGTVKITGFRGKKEAYKLIAESRKAYEEKFKQQS</sequence>
<dbReference type="Gene3D" id="3.90.80.10">
    <property type="entry name" value="Inorganic pyrophosphatase"/>
    <property type="match status" value="1"/>
</dbReference>
<keyword evidence="3" id="KW-0479">Metal-binding</keyword>
<gene>
    <name evidence="6" type="ORF">A2713_01595</name>
</gene>
<dbReference type="PANTHER" id="PTHR10286">
    <property type="entry name" value="INORGANIC PYROPHOSPHATASE"/>
    <property type="match status" value="1"/>
</dbReference>
<dbReference type="GO" id="GO:0004427">
    <property type="term" value="F:inorganic diphosphate phosphatase activity"/>
    <property type="evidence" value="ECO:0007669"/>
    <property type="project" value="UniProtKB-EC"/>
</dbReference>
<accession>A0A1F4UPN3</accession>
<evidence type="ECO:0000313" key="7">
    <source>
        <dbReference type="Proteomes" id="UP000176444"/>
    </source>
</evidence>
<reference evidence="6 7" key="1">
    <citation type="journal article" date="2016" name="Nat. Commun.">
        <title>Thousands of microbial genomes shed light on interconnected biogeochemical processes in an aquifer system.</title>
        <authorList>
            <person name="Anantharaman K."/>
            <person name="Brown C.T."/>
            <person name="Hug L.A."/>
            <person name="Sharon I."/>
            <person name="Castelle C.J."/>
            <person name="Probst A.J."/>
            <person name="Thomas B.C."/>
            <person name="Singh A."/>
            <person name="Wilkins M.J."/>
            <person name="Karaoz U."/>
            <person name="Brodie E.L."/>
            <person name="Williams K.H."/>
            <person name="Hubbard S.S."/>
            <person name="Banfield J.F."/>
        </authorList>
    </citation>
    <scope>NUCLEOTIDE SEQUENCE [LARGE SCALE GENOMIC DNA]</scope>
</reference>
<dbReference type="Pfam" id="PF00719">
    <property type="entry name" value="Pyrophosphatase"/>
    <property type="match status" value="1"/>
</dbReference>
<comment type="cofactor">
    <cofactor evidence="1">
        <name>Mg(2+)</name>
        <dbReference type="ChEBI" id="CHEBI:18420"/>
    </cofactor>
</comment>